<proteinExistence type="predicted"/>
<name>A0A178LTG1_MYCIR</name>
<organism evidence="3 4">
    <name type="scientific">Mycolicibacterium iranicum</name>
    <name type="common">Mycobacterium iranicum</name>
    <dbReference type="NCBI Taxonomy" id="912594"/>
    <lineage>
        <taxon>Bacteria</taxon>
        <taxon>Bacillati</taxon>
        <taxon>Actinomycetota</taxon>
        <taxon>Actinomycetes</taxon>
        <taxon>Mycobacteriales</taxon>
        <taxon>Mycobacteriaceae</taxon>
        <taxon>Mycolicibacterium</taxon>
    </lineage>
</organism>
<feature type="region of interest" description="Disordered" evidence="1">
    <location>
        <begin position="412"/>
        <end position="443"/>
    </location>
</feature>
<feature type="compositionally biased region" description="Basic and acidic residues" evidence="1">
    <location>
        <begin position="414"/>
        <end position="423"/>
    </location>
</feature>
<evidence type="ECO:0000259" key="2">
    <source>
        <dbReference type="Pfam" id="PF02720"/>
    </source>
</evidence>
<dbReference type="Pfam" id="PF02720">
    <property type="entry name" value="DUF222"/>
    <property type="match status" value="1"/>
</dbReference>
<dbReference type="eggNOG" id="COG1403">
    <property type="taxonomic scope" value="Bacteria"/>
</dbReference>
<evidence type="ECO:0000313" key="4">
    <source>
        <dbReference type="Proteomes" id="UP000078396"/>
    </source>
</evidence>
<feature type="domain" description="DUF222" evidence="2">
    <location>
        <begin position="17"/>
        <end position="319"/>
    </location>
</feature>
<evidence type="ECO:0000313" key="3">
    <source>
        <dbReference type="EMBL" id="OAN37343.1"/>
    </source>
</evidence>
<sequence>MFDSADAVDAVNAMTFAARCEARAIAERLAAVARLYAIRKQTYIEAGLWRTDVFEAVGAEVSAAQNISRGRAANQVRMAVALQQRLPRVTEAFRRGDIDFRMVKTTLTCTDNVENDVIADVDEALAPKLIRWMRLSDKVLKDRLDQWVAKFDPAGVRVPPIAKDNRYFDVEPATPGMAYAGGVLNAEDAAAFDQRLKALIATVCAKDPRTENQLRADACGAMGRWETSLICRCATDGCPATTLRDSAAQVVIHILAEQSTVDDVSDDPGYMSGMGILPADEVRKAAKTAKLKPVHQPKAEPEKRYRPSARLSDYLRWRDLTCRFPGCDAPVEQCDVDHTTPWPFGVTHASATKHYCRTHHLIKTFYTGPNGWRDEQYPDGTVVLTAPTGHVYVTDSAGGMLFPALSVPTATLPKLDEPTESPDKSAMMPRRKRTREQDRASRIRRERQLRIEINAEKERQRQAWLAAIYEPPPF</sequence>
<dbReference type="InterPro" id="IPR003615">
    <property type="entry name" value="HNH_nuc"/>
</dbReference>
<reference evidence="3 4" key="1">
    <citation type="submission" date="2016-04" db="EMBL/GenBank/DDBJ databases">
        <title>Draft Genome Sequences of Staphylococcus capitis Strain H36, S. capitis Strain H65, S. cohnii Strain H62, S. hominis Strain H69, Mycobacterium iranicum Strain H39, Plantibacter sp. Strain H53, Pseudomonas oryzihabitans Strain H72, and Microbacterium sp. Strain H83, isolated from residential settings.</title>
        <authorList>
            <person name="Lymperopoulou D."/>
            <person name="Adams R.I."/>
            <person name="Lindow S."/>
            <person name="Coil D.A."/>
            <person name="Jospin G."/>
            <person name="Eisen J.A."/>
        </authorList>
    </citation>
    <scope>NUCLEOTIDE SEQUENCE [LARGE SCALE GENOMIC DNA]</scope>
    <source>
        <strain evidence="3 4">H39</strain>
    </source>
</reference>
<dbReference type="CDD" id="cd00085">
    <property type="entry name" value="HNHc"/>
    <property type="match status" value="1"/>
</dbReference>
<gene>
    <name evidence="3" type="ORF">A4X20_22610</name>
</gene>
<evidence type="ECO:0000256" key="1">
    <source>
        <dbReference type="SAM" id="MobiDB-lite"/>
    </source>
</evidence>
<dbReference type="InterPro" id="IPR003870">
    <property type="entry name" value="DUF222"/>
</dbReference>
<dbReference type="OrthoDB" id="4775237at2"/>
<dbReference type="STRING" id="912594.AWC12_06900"/>
<dbReference type="AlphaFoldDB" id="A0A178LTG1"/>
<protein>
    <recommendedName>
        <fullName evidence="2">DUF222 domain-containing protein</fullName>
    </recommendedName>
</protein>
<comment type="caution">
    <text evidence="3">The sequence shown here is derived from an EMBL/GenBank/DDBJ whole genome shotgun (WGS) entry which is preliminary data.</text>
</comment>
<dbReference type="Proteomes" id="UP000078396">
    <property type="component" value="Unassembled WGS sequence"/>
</dbReference>
<dbReference type="EMBL" id="LWCS01000028">
    <property type="protein sequence ID" value="OAN37343.1"/>
    <property type="molecule type" value="Genomic_DNA"/>
</dbReference>
<dbReference type="RefSeq" id="WP_064282597.1">
    <property type="nucleotide sequence ID" value="NZ_LWCS01000028.1"/>
</dbReference>
<accession>A0A178LTG1</accession>